<feature type="transmembrane region" description="Helical" evidence="2">
    <location>
        <begin position="87"/>
        <end position="104"/>
    </location>
</feature>
<dbReference type="PANTHER" id="PTHR41390:SF1">
    <property type="entry name" value="NADH-UBIQUINONE OXIDOREDUCTASE 213 KDA SUBUNIT"/>
    <property type="match status" value="1"/>
</dbReference>
<sequence>MASPMPEAKPSGATSIAKSSAYVGGGAGALGAAFAAAHATLKGRNAALWGAAAGFQCFVLGSTFWFSRDVLRNNVDQGQGLSYRDDLLYSGFAGSLAGMAGGAMRSRGNIIPGAIVFGLVGLGGQAGLSALAGRIDAPDRERRPILDRLSDSKWWPLKSVSDEDYERELTEKIVGLEAELEVIDEKIALLRRESTGITDKT</sequence>
<keyword evidence="1" id="KW-0175">Coiled coil</keyword>
<dbReference type="PANTHER" id="PTHR41390">
    <property type="entry name" value="CHROMOSOME 7, WHOLE GENOME SHOTGUN SEQUENCE"/>
    <property type="match status" value="1"/>
</dbReference>
<feature type="transmembrane region" description="Helical" evidence="2">
    <location>
        <begin position="21"/>
        <end position="41"/>
    </location>
</feature>
<protein>
    <submittedName>
        <fullName evidence="3">Uncharacterized protein</fullName>
    </submittedName>
</protein>
<evidence type="ECO:0000313" key="3">
    <source>
        <dbReference type="EMBL" id="KAK5085481.1"/>
    </source>
</evidence>
<proteinExistence type="predicted"/>
<feature type="transmembrane region" description="Helical" evidence="2">
    <location>
        <begin position="110"/>
        <end position="133"/>
    </location>
</feature>
<dbReference type="AlphaFoldDB" id="A0AAN7Y6L6"/>
<evidence type="ECO:0000256" key="2">
    <source>
        <dbReference type="SAM" id="Phobius"/>
    </source>
</evidence>
<reference evidence="3 4" key="1">
    <citation type="submission" date="2023-08" db="EMBL/GenBank/DDBJ databases">
        <title>Black Yeasts Isolated from many extreme environments.</title>
        <authorList>
            <person name="Coleine C."/>
            <person name="Stajich J.E."/>
            <person name="Selbmann L."/>
        </authorList>
    </citation>
    <scope>NUCLEOTIDE SEQUENCE [LARGE SCALE GENOMIC DNA]</scope>
    <source>
        <strain evidence="3 4">CCFEE 5910</strain>
    </source>
</reference>
<accession>A0AAN7Y6L6</accession>
<feature type="coiled-coil region" evidence="1">
    <location>
        <begin position="166"/>
        <end position="193"/>
    </location>
</feature>
<keyword evidence="4" id="KW-1185">Reference proteome</keyword>
<name>A0AAN7Y6L6_9EURO</name>
<dbReference type="EMBL" id="JAVRRJ010000004">
    <property type="protein sequence ID" value="KAK5085481.1"/>
    <property type="molecule type" value="Genomic_DNA"/>
</dbReference>
<evidence type="ECO:0000256" key="1">
    <source>
        <dbReference type="SAM" id="Coils"/>
    </source>
</evidence>
<organism evidence="3 4">
    <name type="scientific">Lithohypha guttulata</name>
    <dbReference type="NCBI Taxonomy" id="1690604"/>
    <lineage>
        <taxon>Eukaryota</taxon>
        <taxon>Fungi</taxon>
        <taxon>Dikarya</taxon>
        <taxon>Ascomycota</taxon>
        <taxon>Pezizomycotina</taxon>
        <taxon>Eurotiomycetes</taxon>
        <taxon>Chaetothyriomycetidae</taxon>
        <taxon>Chaetothyriales</taxon>
        <taxon>Trichomeriaceae</taxon>
        <taxon>Lithohypha</taxon>
    </lineage>
</organism>
<feature type="transmembrane region" description="Helical" evidence="2">
    <location>
        <begin position="47"/>
        <end position="66"/>
    </location>
</feature>
<comment type="caution">
    <text evidence="3">The sequence shown here is derived from an EMBL/GenBank/DDBJ whole genome shotgun (WGS) entry which is preliminary data.</text>
</comment>
<evidence type="ECO:0000313" key="4">
    <source>
        <dbReference type="Proteomes" id="UP001309876"/>
    </source>
</evidence>
<keyword evidence="2" id="KW-1133">Transmembrane helix</keyword>
<keyword evidence="2" id="KW-0472">Membrane</keyword>
<keyword evidence="2" id="KW-0812">Transmembrane</keyword>
<dbReference type="Proteomes" id="UP001309876">
    <property type="component" value="Unassembled WGS sequence"/>
</dbReference>
<gene>
    <name evidence="3" type="ORF">LTR05_004766</name>
</gene>